<keyword evidence="5" id="KW-1185">Reference proteome</keyword>
<feature type="domain" description="UBA" evidence="2">
    <location>
        <begin position="557"/>
        <end position="607"/>
    </location>
</feature>
<dbReference type="VEuPathDB" id="ToxoDB:NCLIV_016890"/>
<dbReference type="Gene3D" id="1.10.260.100">
    <property type="match status" value="1"/>
</dbReference>
<dbReference type="SUPFAM" id="SSF46934">
    <property type="entry name" value="UBA-like"/>
    <property type="match status" value="1"/>
</dbReference>
<dbReference type="AlphaFoldDB" id="F0VDV4"/>
<proteinExistence type="predicted"/>
<feature type="compositionally biased region" description="Low complexity" evidence="1">
    <location>
        <begin position="172"/>
        <end position="202"/>
    </location>
</feature>
<dbReference type="Pfam" id="PF00240">
    <property type="entry name" value="ubiquitin"/>
    <property type="match status" value="1"/>
</dbReference>
<gene>
    <name evidence="4" type="ORF">NCLIV_016890</name>
</gene>
<feature type="domain" description="Ubiquitin-like" evidence="3">
    <location>
        <begin position="92"/>
        <end position="167"/>
    </location>
</feature>
<dbReference type="Gene3D" id="1.10.8.10">
    <property type="entry name" value="DNA helicase RuvA subunit, C-terminal domain"/>
    <property type="match status" value="1"/>
</dbReference>
<evidence type="ECO:0000256" key="1">
    <source>
        <dbReference type="SAM" id="MobiDB-lite"/>
    </source>
</evidence>
<dbReference type="InParanoid" id="F0VDV4"/>
<feature type="region of interest" description="Disordered" evidence="1">
    <location>
        <begin position="169"/>
        <end position="208"/>
    </location>
</feature>
<dbReference type="InterPro" id="IPR029071">
    <property type="entry name" value="Ubiquitin-like_domsf"/>
</dbReference>
<dbReference type="PROSITE" id="PS50030">
    <property type="entry name" value="UBA"/>
    <property type="match status" value="1"/>
</dbReference>
<dbReference type="GO" id="GO:0006511">
    <property type="term" value="P:ubiquitin-dependent protein catabolic process"/>
    <property type="evidence" value="ECO:0007669"/>
    <property type="project" value="TreeGrafter"/>
</dbReference>
<dbReference type="PANTHER" id="PTHR10677">
    <property type="entry name" value="UBIQUILIN"/>
    <property type="match status" value="1"/>
</dbReference>
<feature type="compositionally biased region" description="Pro residues" evidence="1">
    <location>
        <begin position="383"/>
        <end position="397"/>
    </location>
</feature>
<dbReference type="InterPro" id="IPR009060">
    <property type="entry name" value="UBA-like_sf"/>
</dbReference>
<dbReference type="PROSITE" id="PS50053">
    <property type="entry name" value="UBIQUITIN_2"/>
    <property type="match status" value="1"/>
</dbReference>
<dbReference type="RefSeq" id="XP_003881930.1">
    <property type="nucleotide sequence ID" value="XM_003881881.1"/>
</dbReference>
<dbReference type="GeneID" id="13444606"/>
<organism evidence="4 5">
    <name type="scientific">Neospora caninum (strain Liverpool)</name>
    <dbReference type="NCBI Taxonomy" id="572307"/>
    <lineage>
        <taxon>Eukaryota</taxon>
        <taxon>Sar</taxon>
        <taxon>Alveolata</taxon>
        <taxon>Apicomplexa</taxon>
        <taxon>Conoidasida</taxon>
        <taxon>Coccidia</taxon>
        <taxon>Eucoccidiorida</taxon>
        <taxon>Eimeriorina</taxon>
        <taxon>Sarcocystidae</taxon>
        <taxon>Neospora</taxon>
    </lineage>
</organism>
<feature type="region of interest" description="Disordered" evidence="1">
    <location>
        <begin position="529"/>
        <end position="560"/>
    </location>
</feature>
<dbReference type="Pfam" id="PF00627">
    <property type="entry name" value="UBA"/>
    <property type="match status" value="1"/>
</dbReference>
<evidence type="ECO:0000259" key="3">
    <source>
        <dbReference type="PROSITE" id="PS50053"/>
    </source>
</evidence>
<dbReference type="GO" id="GO:0005829">
    <property type="term" value="C:cytosol"/>
    <property type="evidence" value="ECO:0007669"/>
    <property type="project" value="TreeGrafter"/>
</dbReference>
<feature type="compositionally biased region" description="Low complexity" evidence="1">
    <location>
        <begin position="425"/>
        <end position="446"/>
    </location>
</feature>
<dbReference type="FunFam" id="1.10.260.100:FF:000001">
    <property type="entry name" value="Ubiquilin 1"/>
    <property type="match status" value="1"/>
</dbReference>
<dbReference type="eggNOG" id="KOG0010">
    <property type="taxonomic scope" value="Eukaryota"/>
</dbReference>
<dbReference type="EMBL" id="FR823387">
    <property type="protein sequence ID" value="CBZ51897.1"/>
    <property type="molecule type" value="Genomic_DNA"/>
</dbReference>
<dbReference type="GO" id="GO:0031593">
    <property type="term" value="F:polyubiquitin modification-dependent protein binding"/>
    <property type="evidence" value="ECO:0007669"/>
    <property type="project" value="TreeGrafter"/>
</dbReference>
<dbReference type="InterPro" id="IPR015940">
    <property type="entry name" value="UBA"/>
</dbReference>
<feature type="region of interest" description="Disordered" evidence="1">
    <location>
        <begin position="375"/>
        <end position="474"/>
    </location>
</feature>
<dbReference type="Proteomes" id="UP000007494">
    <property type="component" value="Chromosome VI"/>
</dbReference>
<dbReference type="OMA" id="MDNPITQ"/>
<reference evidence="5" key="1">
    <citation type="journal article" date="2012" name="PLoS Pathog.">
        <title>Comparative genomics of the apicomplexan parasites Toxoplasma gondii and Neospora caninum: Coccidia differing in host range and transmission strategy.</title>
        <authorList>
            <person name="Reid A.J."/>
            <person name="Vermont S.J."/>
            <person name="Cotton J.A."/>
            <person name="Harris D."/>
            <person name="Hill-Cawthorne G.A."/>
            <person name="Konen-Waisman S."/>
            <person name="Latham S.M."/>
            <person name="Mourier T."/>
            <person name="Norton R."/>
            <person name="Quail M.A."/>
            <person name="Sanders M."/>
            <person name="Shanmugam D."/>
            <person name="Sohal A."/>
            <person name="Wasmuth J.D."/>
            <person name="Brunk B."/>
            <person name="Grigg M.E."/>
            <person name="Howard J.C."/>
            <person name="Parkinson J."/>
            <person name="Roos D.S."/>
            <person name="Trees A.J."/>
            <person name="Berriman M."/>
            <person name="Pain A."/>
            <person name="Wastling J.M."/>
        </authorList>
    </citation>
    <scope>NUCLEOTIDE SEQUENCE [LARGE SCALE GENOMIC DNA]</scope>
    <source>
        <strain evidence="5">Liverpool</strain>
    </source>
</reference>
<evidence type="ECO:0000259" key="2">
    <source>
        <dbReference type="PROSITE" id="PS50030"/>
    </source>
</evidence>
<feature type="compositionally biased region" description="Gly residues" evidence="1">
    <location>
        <begin position="455"/>
        <end position="467"/>
    </location>
</feature>
<dbReference type="SMART" id="SM00165">
    <property type="entry name" value="UBA"/>
    <property type="match status" value="1"/>
</dbReference>
<dbReference type="Gene3D" id="3.10.20.90">
    <property type="entry name" value="Phosphatidylinositol 3-kinase Catalytic Subunit, Chain A, domain 1"/>
    <property type="match status" value="1"/>
</dbReference>
<evidence type="ECO:0008006" key="6">
    <source>
        <dbReference type="Google" id="ProtNLM"/>
    </source>
</evidence>
<dbReference type="SUPFAM" id="SSF54236">
    <property type="entry name" value="Ubiquitin-like"/>
    <property type="match status" value="1"/>
</dbReference>
<feature type="compositionally biased region" description="Low complexity" evidence="1">
    <location>
        <begin position="24"/>
        <end position="38"/>
    </location>
</feature>
<feature type="compositionally biased region" description="Basic and acidic residues" evidence="1">
    <location>
        <begin position="61"/>
        <end position="72"/>
    </location>
</feature>
<protein>
    <recommendedName>
        <fullName evidence="6">Ubiquitin family protein</fullName>
    </recommendedName>
</protein>
<feature type="region of interest" description="Disordered" evidence="1">
    <location>
        <begin position="1"/>
        <end position="88"/>
    </location>
</feature>
<dbReference type="OrthoDB" id="267397at2759"/>
<dbReference type="PANTHER" id="PTHR10677:SF3">
    <property type="entry name" value="FI07626P-RELATED"/>
    <property type="match status" value="1"/>
</dbReference>
<evidence type="ECO:0000313" key="4">
    <source>
        <dbReference type="EMBL" id="CBZ51897.1"/>
    </source>
</evidence>
<evidence type="ECO:0000313" key="5">
    <source>
        <dbReference type="Proteomes" id="UP000007494"/>
    </source>
</evidence>
<dbReference type="InterPro" id="IPR006636">
    <property type="entry name" value="STI1_HS-bd"/>
</dbReference>
<dbReference type="Pfam" id="PF23195">
    <property type="entry name" value="UBQLN1"/>
    <property type="match status" value="1"/>
</dbReference>
<accession>F0VDV4</accession>
<name>F0VDV4_NEOCL</name>
<sequence>MEGDSPPRPHRSPSESSSKRRDASSSQPASPLSSSSQSERSEASLTLEAPPRLEKTEEEDREKRETKEREDGPSEDESKEGEKSEASSAIRIPVSIKVFNGGTTNVHVDPSISVDEWRNQLEPIVHIPPHEQRLVASGRVLQGCRLVSSYGLRANGVVHLLRNRPAAGREASSAVGTSSTGQSTSRGISSNQIRGLGAAAPGPGEGDAQRDFVQQLMQSSLMNQLTESPDFLQMVMESNPQLQQLREQNPELNHLLSDPQIFRQSIQMARNPALLREMMRSTDRAMANIEALPGGFHALMRMYHTIQEPMYAATIDAAASDSVGAAETQQAYEISRRVETVEAMPNPWAPSLSVAVQGSPEACLSFPGPFGFPVDRMRLSSSPRPPQPPSPSPPGGSAPPSTLAAEGGRASSERPASRPIRGEGSAAATDSAREAAASPASNSLPSGEPPERNPLGGGSEDGDGAGVGTQDDPSFRLVMDLLRSSLRNSRDMRQVDQTNRGAAQTAASQLPLGGPGLLGMLSPFALGSAPFAPPFSPPTRQTSDGERAQTSIAPQVPQDEASAAASRYAVQLDTLRSMGFTDTAQCIRALETVGGNLNRAIDLLLAQQTQRP</sequence>
<dbReference type="InterPro" id="IPR015496">
    <property type="entry name" value="Ubiquilin"/>
</dbReference>
<dbReference type="SMART" id="SM00213">
    <property type="entry name" value="UBQ"/>
    <property type="match status" value="1"/>
</dbReference>
<dbReference type="SMART" id="SM00727">
    <property type="entry name" value="STI1"/>
    <property type="match status" value="1"/>
</dbReference>
<dbReference type="InterPro" id="IPR000626">
    <property type="entry name" value="Ubiquitin-like_dom"/>
</dbReference>